<organism evidence="3 4">
    <name type="scientific">Pyricularia oryzae</name>
    <name type="common">Rice blast fungus</name>
    <name type="synonym">Magnaporthe oryzae</name>
    <dbReference type="NCBI Taxonomy" id="318829"/>
    <lineage>
        <taxon>Eukaryota</taxon>
        <taxon>Fungi</taxon>
        <taxon>Dikarya</taxon>
        <taxon>Ascomycota</taxon>
        <taxon>Pezizomycotina</taxon>
        <taxon>Sordariomycetes</taxon>
        <taxon>Sordariomycetidae</taxon>
        <taxon>Magnaporthales</taxon>
        <taxon>Pyriculariaceae</taxon>
        <taxon>Pyricularia</taxon>
    </lineage>
</organism>
<dbReference type="Pfam" id="PF06320">
    <property type="entry name" value="GCN5L1"/>
    <property type="match status" value="1"/>
</dbReference>
<dbReference type="EMBL" id="CP034207">
    <property type="protein sequence ID" value="QBZ60968.1"/>
    <property type="molecule type" value="Genomic_DNA"/>
</dbReference>
<gene>
    <name evidence="3" type="ORF">PoMZ_07914</name>
</gene>
<feature type="region of interest" description="Disordered" evidence="2">
    <location>
        <begin position="1"/>
        <end position="66"/>
    </location>
</feature>
<reference evidence="3 4" key="1">
    <citation type="journal article" date="2019" name="Mol. Biol. Evol.">
        <title>Blast fungal genomes show frequent chromosomal changes, gene gains and losses, and effector gene turnover.</title>
        <authorList>
            <person name="Gomez Luciano L.B."/>
            <person name="Jason Tsai I."/>
            <person name="Chuma I."/>
            <person name="Tosa Y."/>
            <person name="Chen Y.H."/>
            <person name="Li J.Y."/>
            <person name="Li M.Y."/>
            <person name="Jade Lu M.Y."/>
            <person name="Nakayashiki H."/>
            <person name="Li W.H."/>
        </authorList>
    </citation>
    <scope>NUCLEOTIDE SEQUENCE [LARGE SCALE GENOMIC DNA]</scope>
    <source>
        <strain evidence="3">MZ5-1-6</strain>
    </source>
</reference>
<proteinExistence type="predicted"/>
<name>A0A4V1C6T1_PYROR</name>
<evidence type="ECO:0000313" key="4">
    <source>
        <dbReference type="Proteomes" id="UP000294847"/>
    </source>
</evidence>
<accession>A0A4V1C6T1</accession>
<keyword evidence="1" id="KW-0175">Coiled coil</keyword>
<protein>
    <submittedName>
        <fullName evidence="3">Uncharacterized protein</fullName>
    </submittedName>
</protein>
<feature type="coiled-coil region" evidence="1">
    <location>
        <begin position="172"/>
        <end position="199"/>
    </location>
</feature>
<feature type="compositionally biased region" description="Polar residues" evidence="2">
    <location>
        <begin position="1"/>
        <end position="20"/>
    </location>
</feature>
<feature type="compositionally biased region" description="Polar residues" evidence="2">
    <location>
        <begin position="43"/>
        <end position="54"/>
    </location>
</feature>
<dbReference type="Proteomes" id="UP000294847">
    <property type="component" value="Chromosome 4"/>
</dbReference>
<feature type="region of interest" description="Disordered" evidence="2">
    <location>
        <begin position="85"/>
        <end position="139"/>
    </location>
</feature>
<sequence length="372" mass="39839">MASTEGMSVNTTSTAGSPESHQTRTETMDTTVQSSAASTATTQDMTGSSTSRYQPPSASAASSVFSAPTWWPQLGFRGARGGGTATTLASATGASSRAHVQGSVPPPVTAGPSRRPADVGLPTSPPSPEQQHQQQANNVAEARAALEASMANILDRELVPRATALHRGERVIKKQQADVVRATGALRQANRQLEEVVEDVSWKLREVGDLQNWTELLEQRFLAVEETMRLVREGDSDEGSCSSCQCSECCSDCGESEWDGSADEGEEVPDANSHNQDRADALNVAVGLEGLPSMSRPVEQRRDNEDPLVSKTSFVDACYVSLPEEAWSPVDIDIACQVPLPEDFLLGEQDDCSDAWVHPQSTIPVEECPRAQ</sequence>
<feature type="compositionally biased region" description="Low complexity" evidence="2">
    <location>
        <begin position="130"/>
        <end position="139"/>
    </location>
</feature>
<feature type="compositionally biased region" description="Low complexity" evidence="2">
    <location>
        <begin position="55"/>
        <end position="66"/>
    </location>
</feature>
<evidence type="ECO:0000313" key="3">
    <source>
        <dbReference type="EMBL" id="QBZ60968.1"/>
    </source>
</evidence>
<dbReference type="AlphaFoldDB" id="A0A4V1C6T1"/>
<evidence type="ECO:0000256" key="1">
    <source>
        <dbReference type="SAM" id="Coils"/>
    </source>
</evidence>
<evidence type="ECO:0000256" key="2">
    <source>
        <dbReference type="SAM" id="MobiDB-lite"/>
    </source>
</evidence>
<feature type="compositionally biased region" description="Low complexity" evidence="2">
    <location>
        <begin position="85"/>
        <end position="98"/>
    </location>
</feature>